<organism evidence="2 3">
    <name type="scientific">Aspergillus uvarum CBS 121591</name>
    <dbReference type="NCBI Taxonomy" id="1448315"/>
    <lineage>
        <taxon>Eukaryota</taxon>
        <taxon>Fungi</taxon>
        <taxon>Dikarya</taxon>
        <taxon>Ascomycota</taxon>
        <taxon>Pezizomycotina</taxon>
        <taxon>Eurotiomycetes</taxon>
        <taxon>Eurotiomycetidae</taxon>
        <taxon>Eurotiales</taxon>
        <taxon>Aspergillaceae</taxon>
        <taxon>Aspergillus</taxon>
        <taxon>Aspergillus subgen. Circumdati</taxon>
    </lineage>
</organism>
<reference evidence="2 3" key="1">
    <citation type="submission" date="2016-12" db="EMBL/GenBank/DDBJ databases">
        <title>The genomes of Aspergillus section Nigri reveals drivers in fungal speciation.</title>
        <authorList>
            <consortium name="DOE Joint Genome Institute"/>
            <person name="Vesth T.C."/>
            <person name="Nybo J."/>
            <person name="Theobald S."/>
            <person name="Brandl J."/>
            <person name="Frisvad J.C."/>
            <person name="Nielsen K.F."/>
            <person name="Lyhne E.K."/>
            <person name="Kogle M.E."/>
            <person name="Kuo A."/>
            <person name="Riley R."/>
            <person name="Clum A."/>
            <person name="Nolan M."/>
            <person name="Lipzen A."/>
            <person name="Salamov A."/>
            <person name="Henrissat B."/>
            <person name="Wiebenga A."/>
            <person name="De Vries R.P."/>
            <person name="Grigoriev I.V."/>
            <person name="Mortensen U.H."/>
            <person name="Andersen M.R."/>
            <person name="Baker S.E."/>
        </authorList>
    </citation>
    <scope>NUCLEOTIDE SEQUENCE [LARGE SCALE GENOMIC DNA]</scope>
    <source>
        <strain evidence="2 3">CBS 121591</strain>
    </source>
</reference>
<dbReference type="AlphaFoldDB" id="A0A319D4V9"/>
<dbReference type="InterPro" id="IPR025204">
    <property type="entry name" value="CENP-L"/>
</dbReference>
<accession>A0A319D4V9</accession>
<evidence type="ECO:0000313" key="3">
    <source>
        <dbReference type="Proteomes" id="UP000248340"/>
    </source>
</evidence>
<feature type="region of interest" description="Disordered" evidence="1">
    <location>
        <begin position="400"/>
        <end position="424"/>
    </location>
</feature>
<gene>
    <name evidence="2" type="ORF">BO82DRAFT_413097</name>
</gene>
<feature type="compositionally biased region" description="Acidic residues" evidence="1">
    <location>
        <begin position="406"/>
        <end position="416"/>
    </location>
</feature>
<dbReference type="OrthoDB" id="8864979at2759"/>
<feature type="compositionally biased region" description="Low complexity" evidence="1">
    <location>
        <begin position="116"/>
        <end position="142"/>
    </location>
</feature>
<sequence length="461" mass="47171">MAQLSLLNTTWTLHRLSPLHHGKEFPSLLDNNDALKTYAARLCDHLTGTSSVSGATFQIGGGGGASDETDPSSASKTGALLSCTWEPIPTLSLSGHTTTTATISNADPSPSPSPSFPSTNTITTNNNNNNNNNNTNRPTAQRPRGRPRRPATTPGTPGAGILITLTYETQTYRAALLTPSAVSSTTTSTFPETTTSPSSASAAPQRTLRSHAHTQTTHLPLLLTRLPALLRQTLLGFLSTTFDTYAAGLTLPSGFLGRSLEGYLSCLVGEVRRAGAGVSGEEVVGAVVRDVHIMLGFQGPVAPGLRGLDVCVPRGVVGGLVAGGFADQLGGEDGGGGDVLGKIAGYLDTHLAMRVDLKEGKGLGGRDVVSVTRVSCGGFMLGADGKMKLVGVVGAGAGAGAGQVGAEDDEEADEEERGVPPVAAGATALSLKDRVALRAAEMLLLDVVRRAAGGEGESQGS</sequence>
<dbReference type="Proteomes" id="UP000248340">
    <property type="component" value="Unassembled WGS sequence"/>
</dbReference>
<feature type="region of interest" description="Disordered" evidence="1">
    <location>
        <begin position="181"/>
        <end position="213"/>
    </location>
</feature>
<protein>
    <submittedName>
        <fullName evidence="2">Uncharacterized protein</fullName>
    </submittedName>
</protein>
<feature type="region of interest" description="Disordered" evidence="1">
    <location>
        <begin position="94"/>
        <end position="160"/>
    </location>
</feature>
<dbReference type="EMBL" id="KZ821693">
    <property type="protein sequence ID" value="PYH82898.1"/>
    <property type="molecule type" value="Genomic_DNA"/>
</dbReference>
<name>A0A319D4V9_9EURO</name>
<feature type="compositionally biased region" description="Polar residues" evidence="1">
    <location>
        <begin position="94"/>
        <end position="103"/>
    </location>
</feature>
<dbReference type="GeneID" id="37142602"/>
<dbReference type="VEuPathDB" id="FungiDB:BO82DRAFT_413097"/>
<dbReference type="Pfam" id="PF13092">
    <property type="entry name" value="CENP-L"/>
    <property type="match status" value="1"/>
</dbReference>
<proteinExistence type="predicted"/>
<evidence type="ECO:0000256" key="1">
    <source>
        <dbReference type="SAM" id="MobiDB-lite"/>
    </source>
</evidence>
<feature type="compositionally biased region" description="Low complexity" evidence="1">
    <location>
        <begin position="183"/>
        <end position="204"/>
    </location>
</feature>
<dbReference type="RefSeq" id="XP_025493098.1">
    <property type="nucleotide sequence ID" value="XM_025639860.1"/>
</dbReference>
<evidence type="ECO:0000313" key="2">
    <source>
        <dbReference type="EMBL" id="PYH82898.1"/>
    </source>
</evidence>
<keyword evidence="3" id="KW-1185">Reference proteome</keyword>
<feature type="compositionally biased region" description="Low complexity" evidence="1">
    <location>
        <begin position="150"/>
        <end position="160"/>
    </location>
</feature>